<organism evidence="3 4">
    <name type="scientific">Phytomonospora endophytica</name>
    <dbReference type="NCBI Taxonomy" id="714109"/>
    <lineage>
        <taxon>Bacteria</taxon>
        <taxon>Bacillati</taxon>
        <taxon>Actinomycetota</taxon>
        <taxon>Actinomycetes</taxon>
        <taxon>Micromonosporales</taxon>
        <taxon>Micromonosporaceae</taxon>
        <taxon>Phytomonospora</taxon>
    </lineage>
</organism>
<dbReference type="InterPro" id="IPR014144">
    <property type="entry name" value="LigD_PE_domain"/>
</dbReference>
<protein>
    <submittedName>
        <fullName evidence="3">Bifunctional non-homologous end joining protein LigD</fullName>
        <ecNumber evidence="3">6.5.1.1</ecNumber>
    </submittedName>
</protein>
<comment type="caution">
    <text evidence="3">The sequence shown here is derived from an EMBL/GenBank/DDBJ whole genome shotgun (WGS) entry which is preliminary data.</text>
</comment>
<dbReference type="PANTHER" id="PTHR42705">
    <property type="entry name" value="BIFUNCTIONAL NON-HOMOLOGOUS END JOINING PROTEIN LIGD"/>
    <property type="match status" value="1"/>
</dbReference>
<dbReference type="GO" id="GO:0003910">
    <property type="term" value="F:DNA ligase (ATP) activity"/>
    <property type="evidence" value="ECO:0007669"/>
    <property type="project" value="UniProtKB-EC"/>
</dbReference>
<feature type="domain" description="DNA ligase D 3'-phosphoesterase" evidence="1">
    <location>
        <begin position="42"/>
        <end position="149"/>
    </location>
</feature>
<dbReference type="EMBL" id="JACHGT010000010">
    <property type="protein sequence ID" value="MBB6036974.1"/>
    <property type="molecule type" value="Genomic_DNA"/>
</dbReference>
<evidence type="ECO:0000259" key="2">
    <source>
        <dbReference type="Pfam" id="PF21686"/>
    </source>
</evidence>
<dbReference type="PANTHER" id="PTHR42705:SF2">
    <property type="entry name" value="BIFUNCTIONAL NON-HOMOLOGOUS END JOINING PROTEIN LIGD"/>
    <property type="match status" value="1"/>
</dbReference>
<dbReference type="Pfam" id="PF13298">
    <property type="entry name" value="LigD_N"/>
    <property type="match status" value="1"/>
</dbReference>
<reference evidence="3 4" key="1">
    <citation type="submission" date="2020-08" db="EMBL/GenBank/DDBJ databases">
        <title>Genomic Encyclopedia of Type Strains, Phase IV (KMG-IV): sequencing the most valuable type-strain genomes for metagenomic binning, comparative biology and taxonomic classification.</title>
        <authorList>
            <person name="Goeker M."/>
        </authorList>
    </citation>
    <scope>NUCLEOTIDE SEQUENCE [LARGE SCALE GENOMIC DNA]</scope>
    <source>
        <strain evidence="3 4">YIM 65646</strain>
    </source>
</reference>
<evidence type="ECO:0000313" key="4">
    <source>
        <dbReference type="Proteomes" id="UP000548476"/>
    </source>
</evidence>
<evidence type="ECO:0000259" key="1">
    <source>
        <dbReference type="Pfam" id="PF13298"/>
    </source>
</evidence>
<dbReference type="Pfam" id="PF21686">
    <property type="entry name" value="LigD_Prim-Pol"/>
    <property type="match status" value="1"/>
</dbReference>
<dbReference type="Gene3D" id="3.90.920.10">
    <property type="entry name" value="DNA primase, PRIM domain"/>
    <property type="match status" value="1"/>
</dbReference>
<gene>
    <name evidence="3" type="ORF">HNR73_004847</name>
</gene>
<feature type="domain" description="DNA ligase D polymerase" evidence="2">
    <location>
        <begin position="263"/>
        <end position="517"/>
    </location>
</feature>
<name>A0A841FM87_9ACTN</name>
<dbReference type="InterPro" id="IPR052171">
    <property type="entry name" value="NHEJ_LigD"/>
</dbReference>
<dbReference type="RefSeq" id="WP_184789795.1">
    <property type="nucleotide sequence ID" value="NZ_BONT01000056.1"/>
</dbReference>
<keyword evidence="3" id="KW-0436">Ligase</keyword>
<keyword evidence="4" id="KW-1185">Reference proteome</keyword>
<evidence type="ECO:0000313" key="3">
    <source>
        <dbReference type="EMBL" id="MBB6036974.1"/>
    </source>
</evidence>
<dbReference type="InterPro" id="IPR014145">
    <property type="entry name" value="LigD_pol_dom"/>
</dbReference>
<proteinExistence type="predicted"/>
<dbReference type="Proteomes" id="UP000548476">
    <property type="component" value="Unassembled WGS sequence"/>
</dbReference>
<dbReference type="AlphaFoldDB" id="A0A841FM87"/>
<accession>A0A841FM87</accession>
<dbReference type="NCBIfam" id="TIGR02777">
    <property type="entry name" value="LigD_PE_dom"/>
    <property type="match status" value="1"/>
</dbReference>
<sequence length="531" mass="59017">MGTKARPHEKLAAYRAKRDFAVTSEPAGGTDGGEPAGRFVVQRHRARRLHYDFRLEVDGVLASWAVPKGPTLDPKVKRLAVHVEDHPIEYRDFEGVIPGGEYGGGDVIVWDRGTWTAHKTDDPAEAIERGELHFAVRGEKLAGHFMLIRRGHDGESWLLFHKDDEDAVAGWDPEEHPLSVKSGRTNDEVAAAPEALWRADLPAAEAEVAVGAAGHWPPPAEDELAALDALGKGGRWSLGGRELRLTNLDKVLFPKTKDRPEVTKRDLIRYHATVAPHMLPYLAGRPVNLHRFPNGVERKGFWQKEVGGTAPDWLTTWHNPEAKPDRSETYAVLDSPAALAWAANHAAVELHPWTSGLRDVHQPDWALIDVDPGEDTTFAEVVLLARLYGEALGHLGVEGMPKVTGQRGVQIWVPVRAGYTYEETREWVRKVSKAVGRTVPELVSWEWYRDRRGGLARLDYTQNVRNKTLVAPFSARPAPGAPVSVPITWEELADPELRPDRWTVHTVLDRLAETGDPLHPLIGRAQELPTL</sequence>
<dbReference type="EC" id="6.5.1.1" evidence="3"/>